<dbReference type="GO" id="GO:0051123">
    <property type="term" value="P:RNA polymerase II preinitiation complex assembly"/>
    <property type="evidence" value="ECO:0007669"/>
    <property type="project" value="TreeGrafter"/>
</dbReference>
<keyword evidence="9" id="KW-1185">Reference proteome</keyword>
<feature type="domain" description="TAFII55 protein conserved region" evidence="7">
    <location>
        <begin position="41"/>
        <end position="191"/>
    </location>
</feature>
<proteinExistence type="inferred from homology"/>
<gene>
    <name evidence="8" type="ORF">PhCBS80983_g03641</name>
</gene>
<dbReference type="AlphaFoldDB" id="A0A507E3I8"/>
<evidence type="ECO:0000256" key="4">
    <source>
        <dbReference type="ARBA" id="ARBA00023163"/>
    </source>
</evidence>
<dbReference type="InterPro" id="IPR037817">
    <property type="entry name" value="TAF7"/>
</dbReference>
<dbReference type="Proteomes" id="UP000318582">
    <property type="component" value="Unassembled WGS sequence"/>
</dbReference>
<keyword evidence="5" id="KW-0539">Nucleus</keyword>
<evidence type="ECO:0000313" key="9">
    <source>
        <dbReference type="Proteomes" id="UP000318582"/>
    </source>
</evidence>
<comment type="caution">
    <text evidence="8">The sequence shown here is derived from an EMBL/GenBank/DDBJ whole genome shotgun (WGS) entry which is preliminary data.</text>
</comment>
<sequence length="371" mass="41766">MVSLKPSAKKLKLSQGTIQTKTIPKITIKKGVLDEDEEAPIEEQFILRMPAGAAAEKLREAVKAREIPEDFSVVFQDPRRATFNLGQDKYSAKLVDLPCILESHKTFDSKQFFKIADISQMLVVEERMPDVLPPTPTQPLHHDEYTWPHGLTAPLWNVRKRRFRQRISKRTIEDVEKEVVRLLEADAEAEQVWFEVDDGTDRNIAEADEDEDDEDAEGSVDEEQGASASASNLDIDEEDDALAAAWEDTFGERADEVENAEEDEEDEEEEEEGSEDEEDEEEDESEGEGGNGECALGGQDDAERLRVQQQVASIVAEIADLEARIEDNRTKLAVQINPIMRKRFEDIVTRLSAQALGKKTELEDLQANLGI</sequence>
<dbReference type="CDD" id="cd08047">
    <property type="entry name" value="TAF7"/>
    <property type="match status" value="1"/>
</dbReference>
<evidence type="ECO:0000256" key="3">
    <source>
        <dbReference type="ARBA" id="ARBA00023015"/>
    </source>
</evidence>
<evidence type="ECO:0000259" key="7">
    <source>
        <dbReference type="SMART" id="SM01370"/>
    </source>
</evidence>
<evidence type="ECO:0000256" key="5">
    <source>
        <dbReference type="ARBA" id="ARBA00023242"/>
    </source>
</evidence>
<protein>
    <recommendedName>
        <fullName evidence="7">TAFII55 protein conserved region domain-containing protein</fullName>
    </recommendedName>
</protein>
<keyword evidence="4" id="KW-0804">Transcription</keyword>
<keyword evidence="3" id="KW-0805">Transcription regulation</keyword>
<feature type="region of interest" description="Disordered" evidence="6">
    <location>
        <begin position="207"/>
        <end position="236"/>
    </location>
</feature>
<dbReference type="GO" id="GO:0016251">
    <property type="term" value="F:RNA polymerase II general transcription initiation factor activity"/>
    <property type="evidence" value="ECO:0007669"/>
    <property type="project" value="TreeGrafter"/>
</dbReference>
<evidence type="ECO:0000313" key="8">
    <source>
        <dbReference type="EMBL" id="TPX57698.1"/>
    </source>
</evidence>
<accession>A0A507E3I8</accession>
<dbReference type="PANTHER" id="PTHR12228">
    <property type="entry name" value="TRANSCRIPTION INITIATION FACTOR TFIID 55 KD SUBUNIT-RELATED"/>
    <property type="match status" value="1"/>
</dbReference>
<feature type="region of interest" description="Disordered" evidence="6">
    <location>
        <begin position="255"/>
        <end position="299"/>
    </location>
</feature>
<organism evidence="8 9">
    <name type="scientific">Powellomyces hirtus</name>
    <dbReference type="NCBI Taxonomy" id="109895"/>
    <lineage>
        <taxon>Eukaryota</taxon>
        <taxon>Fungi</taxon>
        <taxon>Fungi incertae sedis</taxon>
        <taxon>Chytridiomycota</taxon>
        <taxon>Chytridiomycota incertae sedis</taxon>
        <taxon>Chytridiomycetes</taxon>
        <taxon>Spizellomycetales</taxon>
        <taxon>Powellomycetaceae</taxon>
        <taxon>Powellomyces</taxon>
    </lineage>
</organism>
<dbReference type="PANTHER" id="PTHR12228:SF0">
    <property type="entry name" value="TATA-BOX BINDING PROTEIN ASSOCIATED FACTOR 7"/>
    <property type="match status" value="1"/>
</dbReference>
<name>A0A507E3I8_9FUNG</name>
<reference evidence="8 9" key="1">
    <citation type="journal article" date="2019" name="Sci. Rep.">
        <title>Comparative genomics of chytrid fungi reveal insights into the obligate biotrophic and pathogenic lifestyle of Synchytrium endobioticum.</title>
        <authorList>
            <person name="van de Vossenberg B.T.L.H."/>
            <person name="Warris S."/>
            <person name="Nguyen H.D.T."/>
            <person name="van Gent-Pelzer M.P.E."/>
            <person name="Joly D.L."/>
            <person name="van de Geest H.C."/>
            <person name="Bonants P.J.M."/>
            <person name="Smith D.S."/>
            <person name="Levesque C.A."/>
            <person name="van der Lee T.A.J."/>
        </authorList>
    </citation>
    <scope>NUCLEOTIDE SEQUENCE [LARGE SCALE GENOMIC DNA]</scope>
    <source>
        <strain evidence="8 9">CBS 809.83</strain>
    </source>
</reference>
<dbReference type="GO" id="GO:0005669">
    <property type="term" value="C:transcription factor TFIID complex"/>
    <property type="evidence" value="ECO:0007669"/>
    <property type="project" value="InterPro"/>
</dbReference>
<comment type="subcellular location">
    <subcellularLocation>
        <location evidence="1">Nucleus</location>
    </subcellularLocation>
</comment>
<evidence type="ECO:0000256" key="1">
    <source>
        <dbReference type="ARBA" id="ARBA00004123"/>
    </source>
</evidence>
<comment type="similarity">
    <text evidence="2">Belongs to the TAF7 family.</text>
</comment>
<feature type="compositionally biased region" description="Acidic residues" evidence="6">
    <location>
        <begin position="257"/>
        <end position="287"/>
    </location>
</feature>
<dbReference type="InterPro" id="IPR006751">
    <property type="entry name" value="TAFII55_prot_cons_reg"/>
</dbReference>
<dbReference type="Pfam" id="PF04658">
    <property type="entry name" value="TAFII55_N"/>
    <property type="match status" value="1"/>
</dbReference>
<feature type="compositionally biased region" description="Acidic residues" evidence="6">
    <location>
        <begin position="207"/>
        <end position="224"/>
    </location>
</feature>
<dbReference type="EMBL" id="QEAQ01000048">
    <property type="protein sequence ID" value="TPX57698.1"/>
    <property type="molecule type" value="Genomic_DNA"/>
</dbReference>
<evidence type="ECO:0000256" key="2">
    <source>
        <dbReference type="ARBA" id="ARBA00009368"/>
    </source>
</evidence>
<dbReference type="STRING" id="109895.A0A507E3I8"/>
<evidence type="ECO:0000256" key="6">
    <source>
        <dbReference type="SAM" id="MobiDB-lite"/>
    </source>
</evidence>
<dbReference type="SMART" id="SM01370">
    <property type="entry name" value="TAFII55_N"/>
    <property type="match status" value="1"/>
</dbReference>